<comment type="subcellular location">
    <subcellularLocation>
        <location evidence="1">Cell membrane</location>
        <topology evidence="1">Multi-pass membrane protein</topology>
    </subcellularLocation>
</comment>
<feature type="transmembrane region" description="Helical" evidence="8">
    <location>
        <begin position="12"/>
        <end position="32"/>
    </location>
</feature>
<dbReference type="EMBL" id="BSDR01000001">
    <property type="protein sequence ID" value="GLI32644.1"/>
    <property type="molecule type" value="Genomic_DNA"/>
</dbReference>
<dbReference type="GO" id="GO:0009103">
    <property type="term" value="P:lipopolysaccharide biosynthetic process"/>
    <property type="evidence" value="ECO:0007669"/>
    <property type="project" value="TreeGrafter"/>
</dbReference>
<feature type="transmembrane region" description="Helical" evidence="8">
    <location>
        <begin position="325"/>
        <end position="342"/>
    </location>
</feature>
<keyword evidence="5 8" id="KW-0812">Transmembrane</keyword>
<keyword evidence="11" id="KW-1185">Reference proteome</keyword>
<evidence type="ECO:0000256" key="8">
    <source>
        <dbReference type="SAM" id="Phobius"/>
    </source>
</evidence>
<accession>A0A9W6FR52</accession>
<sequence length="555" mass="60738">MQIHFDGVRAYALLILLCTALYIPGLTTLPPIDRDEARFVQATRQMIASGDYVRIRFQEEPRNKKPIGIYWFQAAMVKALGASASGHIWPYRIPSFIGATLAVLLTFAFGKRLIGSREAFLGAALLSASLLLIFEAHQATTDAALLAAVVASQGALSSLYLQNPKSKHGLGLAATFWVAQGIGILIKGPIVPLIATLTILTLVLIDRKAAWLKELRPLPGILLVAFMVLPWGIAITKATGGTFFTDAIQNDLLPKLVSGQESHGFKPGYYLLLLPVTFWPASMCIGLTLRDAWERRTCAPERFCIAWILPAWILFELVPTKLPHYIMPTYPALALLTARTVYAIQKENFQWPRFWPRWGAAAVGSLAGIVALAGIPSLPWFLDGRFDPLALWPMAAATLTIGSTVWYIRRLKLSNALASAIVGAVLIFAPTFQMILPGVNSFWLSRSVAQTISEHTASPGGLKRTIVAAGYHEPSLVFLMGTETGLISPEKAAETLHLQPGAIAIVSNKEEQAFLQKAQELGLSLHLIRTLKGFHYSKGRMITLKIYDIQPEPVS</sequence>
<evidence type="ECO:0000256" key="2">
    <source>
        <dbReference type="ARBA" id="ARBA00022475"/>
    </source>
</evidence>
<gene>
    <name evidence="10" type="ORF">DAMNIGENAA_00770</name>
</gene>
<feature type="transmembrane region" description="Helical" evidence="8">
    <location>
        <begin position="181"/>
        <end position="205"/>
    </location>
</feature>
<feature type="transmembrane region" description="Helical" evidence="8">
    <location>
        <begin position="269"/>
        <end position="289"/>
    </location>
</feature>
<feature type="transmembrane region" description="Helical" evidence="8">
    <location>
        <begin position="96"/>
        <end position="114"/>
    </location>
</feature>
<dbReference type="InterPro" id="IPR038731">
    <property type="entry name" value="RgtA/B/C-like"/>
</dbReference>
<keyword evidence="2" id="KW-1003">Cell membrane</keyword>
<keyword evidence="7 8" id="KW-0472">Membrane</keyword>
<feature type="transmembrane region" description="Helical" evidence="8">
    <location>
        <begin position="120"/>
        <end position="136"/>
    </location>
</feature>
<dbReference type="GO" id="GO:0016763">
    <property type="term" value="F:pentosyltransferase activity"/>
    <property type="evidence" value="ECO:0007669"/>
    <property type="project" value="TreeGrafter"/>
</dbReference>
<dbReference type="PANTHER" id="PTHR33908:SF3">
    <property type="entry name" value="UNDECAPRENYL PHOSPHATE-ALPHA-4-AMINO-4-DEOXY-L-ARABINOSE ARABINOSYL TRANSFERASE"/>
    <property type="match status" value="1"/>
</dbReference>
<feature type="transmembrane region" description="Helical" evidence="8">
    <location>
        <begin position="390"/>
        <end position="408"/>
    </location>
</feature>
<feature type="transmembrane region" description="Helical" evidence="8">
    <location>
        <begin position="217"/>
        <end position="235"/>
    </location>
</feature>
<dbReference type="InterPro" id="IPR050297">
    <property type="entry name" value="LipidA_mod_glycosyltrf_83"/>
</dbReference>
<name>A0A9W6FR52_9BACT</name>
<protein>
    <submittedName>
        <fullName evidence="10">Glycosyl transferase</fullName>
    </submittedName>
</protein>
<organism evidence="10 11">
    <name type="scientific">Desulforhabdus amnigena</name>
    <dbReference type="NCBI Taxonomy" id="40218"/>
    <lineage>
        <taxon>Bacteria</taxon>
        <taxon>Pseudomonadati</taxon>
        <taxon>Thermodesulfobacteriota</taxon>
        <taxon>Syntrophobacteria</taxon>
        <taxon>Syntrophobacterales</taxon>
        <taxon>Syntrophobacteraceae</taxon>
        <taxon>Desulforhabdus</taxon>
    </lineage>
</organism>
<feature type="domain" description="Glycosyltransferase RgtA/B/C/D-like" evidence="9">
    <location>
        <begin position="64"/>
        <end position="231"/>
    </location>
</feature>
<evidence type="ECO:0000313" key="10">
    <source>
        <dbReference type="EMBL" id="GLI32644.1"/>
    </source>
</evidence>
<evidence type="ECO:0000256" key="4">
    <source>
        <dbReference type="ARBA" id="ARBA00022679"/>
    </source>
</evidence>
<reference evidence="10" key="1">
    <citation type="submission" date="2022-12" db="EMBL/GenBank/DDBJ databases">
        <title>Reference genome sequencing for broad-spectrum identification of bacterial and archaeal isolates by mass spectrometry.</title>
        <authorList>
            <person name="Sekiguchi Y."/>
            <person name="Tourlousse D.M."/>
        </authorList>
    </citation>
    <scope>NUCLEOTIDE SEQUENCE</scope>
    <source>
        <strain evidence="10">ASRB1</strain>
    </source>
</reference>
<evidence type="ECO:0000313" key="11">
    <source>
        <dbReference type="Proteomes" id="UP001144372"/>
    </source>
</evidence>
<evidence type="ECO:0000256" key="1">
    <source>
        <dbReference type="ARBA" id="ARBA00004651"/>
    </source>
</evidence>
<dbReference type="GO" id="GO:0005886">
    <property type="term" value="C:plasma membrane"/>
    <property type="evidence" value="ECO:0007669"/>
    <property type="project" value="UniProtKB-SubCell"/>
</dbReference>
<dbReference type="Proteomes" id="UP001144372">
    <property type="component" value="Unassembled WGS sequence"/>
</dbReference>
<dbReference type="Pfam" id="PF13231">
    <property type="entry name" value="PMT_2"/>
    <property type="match status" value="1"/>
</dbReference>
<evidence type="ECO:0000256" key="6">
    <source>
        <dbReference type="ARBA" id="ARBA00022989"/>
    </source>
</evidence>
<feature type="transmembrane region" description="Helical" evidence="8">
    <location>
        <begin position="354"/>
        <end position="378"/>
    </location>
</feature>
<dbReference type="RefSeq" id="WP_281791699.1">
    <property type="nucleotide sequence ID" value="NZ_BSDR01000001.1"/>
</dbReference>
<evidence type="ECO:0000256" key="5">
    <source>
        <dbReference type="ARBA" id="ARBA00022692"/>
    </source>
</evidence>
<feature type="transmembrane region" description="Helical" evidence="8">
    <location>
        <begin position="415"/>
        <end position="436"/>
    </location>
</feature>
<evidence type="ECO:0000256" key="3">
    <source>
        <dbReference type="ARBA" id="ARBA00022676"/>
    </source>
</evidence>
<evidence type="ECO:0000259" key="9">
    <source>
        <dbReference type="Pfam" id="PF13231"/>
    </source>
</evidence>
<dbReference type="PANTHER" id="PTHR33908">
    <property type="entry name" value="MANNOSYLTRANSFERASE YKCB-RELATED"/>
    <property type="match status" value="1"/>
</dbReference>
<evidence type="ECO:0000256" key="7">
    <source>
        <dbReference type="ARBA" id="ARBA00023136"/>
    </source>
</evidence>
<dbReference type="GO" id="GO:0010041">
    <property type="term" value="P:response to iron(III) ion"/>
    <property type="evidence" value="ECO:0007669"/>
    <property type="project" value="TreeGrafter"/>
</dbReference>
<keyword evidence="6 8" id="KW-1133">Transmembrane helix</keyword>
<proteinExistence type="predicted"/>
<keyword evidence="4 10" id="KW-0808">Transferase</keyword>
<comment type="caution">
    <text evidence="10">The sequence shown here is derived from an EMBL/GenBank/DDBJ whole genome shotgun (WGS) entry which is preliminary data.</text>
</comment>
<dbReference type="AlphaFoldDB" id="A0A9W6FR52"/>
<feature type="transmembrane region" description="Helical" evidence="8">
    <location>
        <begin position="301"/>
        <end position="319"/>
    </location>
</feature>
<keyword evidence="3" id="KW-0328">Glycosyltransferase</keyword>